<dbReference type="Pfam" id="PF00078">
    <property type="entry name" value="RVT_1"/>
    <property type="match status" value="1"/>
</dbReference>
<sequence>MTPEVQVIRALNSCRSLHKPTYVGLRALLDSDSDRDRLTWLCQVAMRRVQTRSEWRYFKYRTLKEIEKDGTPTYRECIAGSPTTLIAEAYVLSMMAQEQAFAPPANVYSYQWPRSDRGGRNFQYYQHGFARRNYRITELLRKYPSHVAIVGDIRRFYPSVRWTFLEPIIQKRLAKVESVSDRRIIGNFLMGMKPNSGSGIPIGTDVSHVLGNIALETLDEGLATEFGDSYFRYVDDIVIVCPAEDRDRVTQKIRSYVRNIDLKMHEGKDDVVDSSTWVSNCPVIPQKPVSGSFEALLHDICIYLFLWPHYLEPLQKAFVSEGFTIPFGRLVTQSKYRPYRHFARSLLRKNGWYDVPRLFLTKVQGLIAAAKKVRETLISTLRELGSRKIPAEGMQRRWFVQQCRYNINRLLYLFSPAEYSKLLEKIPDGQEFAEYRILLGVLISSDVTDILQLPGHVLATFCELASEQNPPEIPVTIADLRDRSIAESVTMLALYFGWKVPDSQSTNMFRGSKMLLEICSGGISRDNLPDEMSYLDELELLYRDVPQAHLAKLARTRFAEGEEIGLEGLLLGGGYGVS</sequence>
<feature type="domain" description="Reverse transcriptase" evidence="1">
    <location>
        <begin position="123"/>
        <end position="272"/>
    </location>
</feature>
<dbReference type="GO" id="GO:0003964">
    <property type="term" value="F:RNA-directed DNA polymerase activity"/>
    <property type="evidence" value="ECO:0007669"/>
    <property type="project" value="UniProtKB-KW"/>
</dbReference>
<organism evidence="2 3">
    <name type="scientific">Gimesia aquarii</name>
    <dbReference type="NCBI Taxonomy" id="2527964"/>
    <lineage>
        <taxon>Bacteria</taxon>
        <taxon>Pseudomonadati</taxon>
        <taxon>Planctomycetota</taxon>
        <taxon>Planctomycetia</taxon>
        <taxon>Planctomycetales</taxon>
        <taxon>Planctomycetaceae</taxon>
        <taxon>Gimesia</taxon>
    </lineage>
</organism>
<dbReference type="CDD" id="cd01646">
    <property type="entry name" value="RT_Bac_retron_I"/>
    <property type="match status" value="1"/>
</dbReference>
<gene>
    <name evidence="2" type="ORF">V202x_30220</name>
</gene>
<dbReference type="EMBL" id="CP037422">
    <property type="protein sequence ID" value="QDU09646.1"/>
    <property type="molecule type" value="Genomic_DNA"/>
</dbReference>
<dbReference type="Proteomes" id="UP000318384">
    <property type="component" value="Chromosome"/>
</dbReference>
<evidence type="ECO:0000259" key="1">
    <source>
        <dbReference type="Pfam" id="PF00078"/>
    </source>
</evidence>
<keyword evidence="3" id="KW-1185">Reference proteome</keyword>
<protein>
    <submittedName>
        <fullName evidence="2">Reverse transcriptase (RNA-dependent DNA polymerase)</fullName>
    </submittedName>
</protein>
<proteinExistence type="predicted"/>
<accession>A0A517WWJ9</accession>
<evidence type="ECO:0000313" key="3">
    <source>
        <dbReference type="Proteomes" id="UP000318384"/>
    </source>
</evidence>
<name>A0A517WWJ9_9PLAN</name>
<dbReference type="AlphaFoldDB" id="A0A517WWJ9"/>
<keyword evidence="2" id="KW-0548">Nucleotidyltransferase</keyword>
<keyword evidence="2" id="KW-0808">Transferase</keyword>
<reference evidence="2 3" key="1">
    <citation type="submission" date="2019-03" db="EMBL/GenBank/DDBJ databases">
        <title>Deep-cultivation of Planctomycetes and their phenomic and genomic characterization uncovers novel biology.</title>
        <authorList>
            <person name="Wiegand S."/>
            <person name="Jogler M."/>
            <person name="Boedeker C."/>
            <person name="Pinto D."/>
            <person name="Vollmers J."/>
            <person name="Rivas-Marin E."/>
            <person name="Kohn T."/>
            <person name="Peeters S.H."/>
            <person name="Heuer A."/>
            <person name="Rast P."/>
            <person name="Oberbeckmann S."/>
            <person name="Bunk B."/>
            <person name="Jeske O."/>
            <person name="Meyerdierks A."/>
            <person name="Storesund J.E."/>
            <person name="Kallscheuer N."/>
            <person name="Luecker S."/>
            <person name="Lage O.M."/>
            <person name="Pohl T."/>
            <person name="Merkel B.J."/>
            <person name="Hornburger P."/>
            <person name="Mueller R.-W."/>
            <person name="Bruemmer F."/>
            <person name="Labrenz M."/>
            <person name="Spormann A.M."/>
            <person name="Op den Camp H."/>
            <person name="Overmann J."/>
            <person name="Amann R."/>
            <person name="Jetten M.S.M."/>
            <person name="Mascher T."/>
            <person name="Medema M.H."/>
            <person name="Devos D.P."/>
            <person name="Kaster A.-K."/>
            <person name="Ovreas L."/>
            <person name="Rohde M."/>
            <person name="Galperin M.Y."/>
            <person name="Jogler C."/>
        </authorList>
    </citation>
    <scope>NUCLEOTIDE SEQUENCE [LARGE SCALE GENOMIC DNA]</scope>
    <source>
        <strain evidence="2 3">V202</strain>
    </source>
</reference>
<dbReference type="InterPro" id="IPR000477">
    <property type="entry name" value="RT_dom"/>
</dbReference>
<keyword evidence="2" id="KW-0695">RNA-directed DNA polymerase</keyword>
<evidence type="ECO:0000313" key="2">
    <source>
        <dbReference type="EMBL" id="QDU09646.1"/>
    </source>
</evidence>